<dbReference type="GO" id="GO:0009279">
    <property type="term" value="C:cell outer membrane"/>
    <property type="evidence" value="ECO:0007669"/>
    <property type="project" value="UniProtKB-SubCell"/>
</dbReference>
<dbReference type="GO" id="GO:0015344">
    <property type="term" value="F:siderophore uptake transmembrane transporter activity"/>
    <property type="evidence" value="ECO:0007669"/>
    <property type="project" value="TreeGrafter"/>
</dbReference>
<organism evidence="4 5">
    <name type="scientific">Methylobacterium aquaticum</name>
    <dbReference type="NCBI Taxonomy" id="270351"/>
    <lineage>
        <taxon>Bacteria</taxon>
        <taxon>Pseudomonadati</taxon>
        <taxon>Pseudomonadota</taxon>
        <taxon>Alphaproteobacteria</taxon>
        <taxon>Hyphomicrobiales</taxon>
        <taxon>Methylobacteriaceae</taxon>
        <taxon>Methylobacterium</taxon>
    </lineage>
</organism>
<keyword evidence="1" id="KW-0812">Transmembrane</keyword>
<keyword evidence="1" id="KW-0472">Membrane</keyword>
<feature type="region of interest" description="Disordered" evidence="2">
    <location>
        <begin position="122"/>
        <end position="153"/>
    </location>
</feature>
<dbReference type="InterPro" id="IPR012910">
    <property type="entry name" value="Plug_dom"/>
</dbReference>
<gene>
    <name evidence="4" type="ORF">VP06_13820</name>
</gene>
<dbReference type="PATRIC" id="fig|270351.6.peg.148"/>
<dbReference type="Proteomes" id="UP000035929">
    <property type="component" value="Unassembled WGS sequence"/>
</dbReference>
<dbReference type="InterPro" id="IPR039426">
    <property type="entry name" value="TonB-dep_rcpt-like"/>
</dbReference>
<evidence type="ECO:0000313" key="5">
    <source>
        <dbReference type="Proteomes" id="UP000035929"/>
    </source>
</evidence>
<dbReference type="EMBL" id="LABX01000102">
    <property type="protein sequence ID" value="KMO34569.1"/>
    <property type="molecule type" value="Genomic_DNA"/>
</dbReference>
<keyword evidence="1" id="KW-0813">Transport</keyword>
<dbReference type="InterPro" id="IPR037066">
    <property type="entry name" value="Plug_dom_sf"/>
</dbReference>
<feature type="compositionally biased region" description="Low complexity" evidence="2">
    <location>
        <begin position="141"/>
        <end position="153"/>
    </location>
</feature>
<dbReference type="AlphaFoldDB" id="A0A0J6SLM9"/>
<dbReference type="SUPFAM" id="SSF56935">
    <property type="entry name" value="Porins"/>
    <property type="match status" value="1"/>
</dbReference>
<dbReference type="Gene3D" id="2.170.130.10">
    <property type="entry name" value="TonB-dependent receptor, plug domain"/>
    <property type="match status" value="1"/>
</dbReference>
<proteinExistence type="inferred from homology"/>
<dbReference type="Pfam" id="PF07715">
    <property type="entry name" value="Plug"/>
    <property type="match status" value="1"/>
</dbReference>
<comment type="caution">
    <text evidence="4">The sequence shown here is derived from an EMBL/GenBank/DDBJ whole genome shotgun (WGS) entry which is preliminary data.</text>
</comment>
<keyword evidence="1" id="KW-1134">Transmembrane beta strand</keyword>
<feature type="domain" description="TonB-dependent receptor plug" evidence="3">
    <location>
        <begin position="53"/>
        <end position="129"/>
    </location>
</feature>
<evidence type="ECO:0000256" key="1">
    <source>
        <dbReference type="PROSITE-ProRule" id="PRU01360"/>
    </source>
</evidence>
<keyword evidence="1" id="KW-0998">Cell outer membrane</keyword>
<name>A0A0J6SLM9_9HYPH</name>
<accession>A0A0J6SLM9</accession>
<dbReference type="PROSITE" id="PS52016">
    <property type="entry name" value="TONB_DEPENDENT_REC_3"/>
    <property type="match status" value="1"/>
</dbReference>
<protein>
    <recommendedName>
        <fullName evidence="3">TonB-dependent receptor plug domain-containing protein</fullName>
    </recommendedName>
</protein>
<evidence type="ECO:0000256" key="2">
    <source>
        <dbReference type="SAM" id="MobiDB-lite"/>
    </source>
</evidence>
<dbReference type="RefSeq" id="WP_048464339.1">
    <property type="nucleotide sequence ID" value="NZ_LABX01000102.1"/>
</dbReference>
<dbReference type="PANTHER" id="PTHR32552">
    <property type="entry name" value="FERRICHROME IRON RECEPTOR-RELATED"/>
    <property type="match status" value="1"/>
</dbReference>
<dbReference type="PANTHER" id="PTHR32552:SF90">
    <property type="entry name" value="METAL-PSEUDOPALINE RECEPTOR CNTO"/>
    <property type="match status" value="1"/>
</dbReference>
<evidence type="ECO:0000259" key="3">
    <source>
        <dbReference type="Pfam" id="PF07715"/>
    </source>
</evidence>
<reference evidence="4 5" key="1">
    <citation type="submission" date="2015-03" db="EMBL/GenBank/DDBJ databases">
        <title>Genome sequencing of Methylobacterium aquaticum DSM16371 type strain.</title>
        <authorList>
            <person name="Chaudhry V."/>
            <person name="Patil P.B."/>
        </authorList>
    </citation>
    <scope>NUCLEOTIDE SEQUENCE [LARGE SCALE GENOMIC DNA]</scope>
    <source>
        <strain evidence="4 5">DSM 16371</strain>
    </source>
</reference>
<evidence type="ECO:0000313" key="4">
    <source>
        <dbReference type="EMBL" id="KMO34569.1"/>
    </source>
</evidence>
<sequence length="153" mass="16479">MTAIPACAQPAQSSAPADATIQLDPITVEGTFTATPSYRVEELYSGSKTITPRRDLPQQVDVVPREVLRDTAATRVERALDYVPGIAKQNDFGNQNLALYSVRGFATQDIFQNGFTIARGYNGAPDTQSRSRCSRARAERSTAAAIRAAPSTS</sequence>
<comment type="similarity">
    <text evidence="1">Belongs to the TonB-dependent receptor family.</text>
</comment>
<comment type="subcellular location">
    <subcellularLocation>
        <location evidence="1">Cell outer membrane</location>
        <topology evidence="1">Multi-pass membrane protein</topology>
    </subcellularLocation>
</comment>